<keyword evidence="1" id="KW-0594">Phospholipid biosynthesis</keyword>
<dbReference type="EMBL" id="CATNWA010018798">
    <property type="protein sequence ID" value="CAI9609563.1"/>
    <property type="molecule type" value="Genomic_DNA"/>
</dbReference>
<name>A0ABN9GLY0_9NEOB</name>
<dbReference type="SUPFAM" id="SSF56112">
    <property type="entry name" value="Protein kinase-like (PK-like)"/>
    <property type="match status" value="1"/>
</dbReference>
<dbReference type="InterPro" id="IPR011009">
    <property type="entry name" value="Kinase-like_dom_sf"/>
</dbReference>
<evidence type="ECO:0000313" key="8">
    <source>
        <dbReference type="Proteomes" id="UP001162483"/>
    </source>
</evidence>
<dbReference type="Proteomes" id="UP001162483">
    <property type="component" value="Unassembled WGS sequence"/>
</dbReference>
<dbReference type="CDD" id="cd05156">
    <property type="entry name" value="ChoK_euk"/>
    <property type="match status" value="1"/>
</dbReference>
<evidence type="ECO:0000256" key="1">
    <source>
        <dbReference type="ARBA" id="ARBA00023209"/>
    </source>
</evidence>
<protein>
    <recommendedName>
        <fullName evidence="5">ethanolamine kinase</fullName>
        <ecNumber evidence="5">2.7.1.82</ecNumber>
    </recommendedName>
</protein>
<evidence type="ECO:0000256" key="6">
    <source>
        <dbReference type="SAM" id="MobiDB-lite"/>
    </source>
</evidence>
<gene>
    <name evidence="7" type="ORF">SPARVUS_LOCUS14267668</name>
</gene>
<dbReference type="Gene3D" id="3.90.1200.10">
    <property type="match status" value="1"/>
</dbReference>
<evidence type="ECO:0000256" key="2">
    <source>
        <dbReference type="ARBA" id="ARBA00023264"/>
    </source>
</evidence>
<dbReference type="Gene3D" id="3.30.200.20">
    <property type="entry name" value="Phosphorylase Kinase, domain 1"/>
    <property type="match status" value="1"/>
</dbReference>
<evidence type="ECO:0000313" key="7">
    <source>
        <dbReference type="EMBL" id="CAI9609563.1"/>
    </source>
</evidence>
<evidence type="ECO:0000256" key="4">
    <source>
        <dbReference type="ARBA" id="ARBA00038211"/>
    </source>
</evidence>
<comment type="pathway">
    <text evidence="3">Phospholipid metabolism; phosphatidylethanolamine biosynthesis; phosphatidylethanolamine from ethanolamine: step 1/3.</text>
</comment>
<sequence length="426" mass="49624">MKTKFSCGEELPDSLGLLITAAGGLVSGQRIGEPGVESPEKEEESCRAPEDEPDPRTRRKAYRWCKEFLPGAWRFLEEERFHITVIRGGLSNMLFHCSLPDDEKCLDSEPRSVLLRLYGAILQMSCNKGENQETQRENFFQGAAAMVMESVMFAILAERSLGPKLYGIFPQGRLEEFIPSRRLETTELLLPAISAEIAEKMARFHGMSMPFNKEPKWLFGTMEKYLKQVLKIKFTRESHIRKLNTFLSYNLSKEMDTLRALLELTPSPVVFCHNDCQEGNVLLLEGRENSEKQKLMLIDFEYSSYNYRGFDIGNHFCEWMYDYTYEKFPFFKANFSNYPTKKQQLHFISSYMAEFQPEFENLSNEDRSKIENEMLTEINRFALASHFFWGLWSIVQAKISSIEFGYMEYAMARFDAYFLQKKRLGL</sequence>
<comment type="caution">
    <text evidence="7">The sequence shown here is derived from an EMBL/GenBank/DDBJ whole genome shotgun (WGS) entry which is preliminary data.</text>
</comment>
<comment type="similarity">
    <text evidence="4">Belongs to the choline/ethanolamine kinase family.</text>
</comment>
<keyword evidence="2" id="KW-1208">Phospholipid metabolism</keyword>
<dbReference type="PANTHER" id="PTHR22603:SF36">
    <property type="entry name" value="CHOLINE KINASE ALPHA"/>
    <property type="match status" value="1"/>
</dbReference>
<feature type="region of interest" description="Disordered" evidence="6">
    <location>
        <begin position="28"/>
        <end position="56"/>
    </location>
</feature>
<accession>A0ABN9GLY0</accession>
<proteinExistence type="inferred from homology"/>
<reference evidence="7" key="1">
    <citation type="submission" date="2023-05" db="EMBL/GenBank/DDBJ databases">
        <authorList>
            <person name="Stuckert A."/>
        </authorList>
    </citation>
    <scope>NUCLEOTIDE SEQUENCE</scope>
</reference>
<keyword evidence="1" id="KW-0444">Lipid biosynthesis</keyword>
<dbReference type="EC" id="2.7.1.82" evidence="5"/>
<keyword evidence="8" id="KW-1185">Reference proteome</keyword>
<dbReference type="PANTHER" id="PTHR22603">
    <property type="entry name" value="CHOLINE/ETHANOALAMINE KINASE"/>
    <property type="match status" value="1"/>
</dbReference>
<organism evidence="7 8">
    <name type="scientific">Staurois parvus</name>
    <dbReference type="NCBI Taxonomy" id="386267"/>
    <lineage>
        <taxon>Eukaryota</taxon>
        <taxon>Metazoa</taxon>
        <taxon>Chordata</taxon>
        <taxon>Craniata</taxon>
        <taxon>Vertebrata</taxon>
        <taxon>Euteleostomi</taxon>
        <taxon>Amphibia</taxon>
        <taxon>Batrachia</taxon>
        <taxon>Anura</taxon>
        <taxon>Neobatrachia</taxon>
        <taxon>Ranoidea</taxon>
        <taxon>Ranidae</taxon>
        <taxon>Staurois</taxon>
    </lineage>
</organism>
<evidence type="ECO:0000256" key="5">
    <source>
        <dbReference type="ARBA" id="ARBA00038874"/>
    </source>
</evidence>
<keyword evidence="1" id="KW-0443">Lipid metabolism</keyword>
<dbReference type="Pfam" id="PF01633">
    <property type="entry name" value="Choline_kinase"/>
    <property type="match status" value="1"/>
</dbReference>
<evidence type="ECO:0000256" key="3">
    <source>
        <dbReference type="ARBA" id="ARBA00037883"/>
    </source>
</evidence>
<feature type="compositionally biased region" description="Basic and acidic residues" evidence="6">
    <location>
        <begin position="44"/>
        <end position="56"/>
    </location>
</feature>